<evidence type="ECO:0000313" key="3">
    <source>
        <dbReference type="Proteomes" id="UP000580474"/>
    </source>
</evidence>
<dbReference type="AlphaFoldDB" id="A0A840NRD4"/>
<dbReference type="PANTHER" id="PTHR36151">
    <property type="entry name" value="BLR2777 PROTEIN"/>
    <property type="match status" value="1"/>
</dbReference>
<accession>A0A840NRD4</accession>
<dbReference type="Proteomes" id="UP000580474">
    <property type="component" value="Unassembled WGS sequence"/>
</dbReference>
<sequence>MTGEDAFDTPGRGYFGPDAVSWHLHGDPAMWAAGICSLYLQALHPRAVAGVVQNSDFQRDPLGRLRRTSAFVGLATYGGRAEVDRAAARVRHVHSILTATDPRDGSPIRLDEPELLRWVHCAEVASFASVVRRGGFPLTGALLDRYFDEQRRGAGLVGLDPATVPGSRREMAAYFARMRPLLARTEDAELIYRFLHRPFPEWWRSGVNLAYRPVGHLAYSLLPGWARRIYGRPAFPRAAVTAGLRAARATGLAVPGAIRWRFPADHVLRAVERLGEPAYPSARAVAALGAA</sequence>
<name>A0A840NRD4_9PSEU</name>
<gene>
    <name evidence="2" type="ORF">BJ969_004760</name>
</gene>
<evidence type="ECO:0000313" key="2">
    <source>
        <dbReference type="EMBL" id="MBB5071672.1"/>
    </source>
</evidence>
<feature type="domain" description="ER-bound oxygenase mpaB/mpaB'/Rubber oxygenase catalytic" evidence="1">
    <location>
        <begin position="22"/>
        <end position="248"/>
    </location>
</feature>
<evidence type="ECO:0000259" key="1">
    <source>
        <dbReference type="Pfam" id="PF09995"/>
    </source>
</evidence>
<comment type="caution">
    <text evidence="2">The sequence shown here is derived from an EMBL/GenBank/DDBJ whole genome shotgun (WGS) entry which is preliminary data.</text>
</comment>
<dbReference type="GO" id="GO:0016491">
    <property type="term" value="F:oxidoreductase activity"/>
    <property type="evidence" value="ECO:0007669"/>
    <property type="project" value="InterPro"/>
</dbReference>
<organism evidence="2 3">
    <name type="scientific">Saccharopolyspora gloriosae</name>
    <dbReference type="NCBI Taxonomy" id="455344"/>
    <lineage>
        <taxon>Bacteria</taxon>
        <taxon>Bacillati</taxon>
        <taxon>Actinomycetota</taxon>
        <taxon>Actinomycetes</taxon>
        <taxon>Pseudonocardiales</taxon>
        <taxon>Pseudonocardiaceae</taxon>
        <taxon>Saccharopolyspora</taxon>
    </lineage>
</organism>
<protein>
    <submittedName>
        <fullName evidence="2">Uncharacterized protein (DUF2236 family)</fullName>
    </submittedName>
</protein>
<proteinExistence type="predicted"/>
<dbReference type="InterPro" id="IPR018713">
    <property type="entry name" value="MPAB/Lcp_cat_dom"/>
</dbReference>
<reference evidence="2 3" key="1">
    <citation type="submission" date="2020-08" db="EMBL/GenBank/DDBJ databases">
        <title>Sequencing the genomes of 1000 actinobacteria strains.</title>
        <authorList>
            <person name="Klenk H.-P."/>
        </authorList>
    </citation>
    <scope>NUCLEOTIDE SEQUENCE [LARGE SCALE GENOMIC DNA]</scope>
    <source>
        <strain evidence="2 3">DSM 45582</strain>
    </source>
</reference>
<dbReference type="RefSeq" id="WP_184482177.1">
    <property type="nucleotide sequence ID" value="NZ_JACHIV010000001.1"/>
</dbReference>
<dbReference type="PANTHER" id="PTHR36151:SF3">
    <property type="entry name" value="ER-BOUND OXYGENASE MPAB_MPAB'_RUBBER OXYGENASE CATALYTIC DOMAIN-CONTAINING PROTEIN"/>
    <property type="match status" value="1"/>
</dbReference>
<dbReference type="EMBL" id="JACHIV010000001">
    <property type="protein sequence ID" value="MBB5071672.1"/>
    <property type="molecule type" value="Genomic_DNA"/>
</dbReference>
<keyword evidence="3" id="KW-1185">Reference proteome</keyword>
<dbReference type="Pfam" id="PF09995">
    <property type="entry name" value="MPAB_Lcp_cat"/>
    <property type="match status" value="1"/>
</dbReference>